<evidence type="ECO:0000313" key="1">
    <source>
        <dbReference type="EMBL" id="GGK49007.1"/>
    </source>
</evidence>
<keyword evidence="2" id="KW-1185">Reference proteome</keyword>
<accession>A0A917QFL3</accession>
<dbReference type="AlphaFoldDB" id="A0A917QFL3"/>
<comment type="caution">
    <text evidence="1">The sequence shown here is derived from an EMBL/GenBank/DDBJ whole genome shotgun (WGS) entry which is preliminary data.</text>
</comment>
<protein>
    <recommendedName>
        <fullName evidence="3">Type III restriction enzyme</fullName>
    </recommendedName>
</protein>
<dbReference type="InterPro" id="IPR027417">
    <property type="entry name" value="P-loop_NTPase"/>
</dbReference>
<dbReference type="RefSeq" id="WP_188915029.1">
    <property type="nucleotide sequence ID" value="NZ_BMMF01000013.1"/>
</dbReference>
<evidence type="ECO:0000313" key="2">
    <source>
        <dbReference type="Proteomes" id="UP000600449"/>
    </source>
</evidence>
<organism evidence="1 2">
    <name type="scientific">Salinarimonas ramus</name>
    <dbReference type="NCBI Taxonomy" id="690164"/>
    <lineage>
        <taxon>Bacteria</taxon>
        <taxon>Pseudomonadati</taxon>
        <taxon>Pseudomonadota</taxon>
        <taxon>Alphaproteobacteria</taxon>
        <taxon>Hyphomicrobiales</taxon>
        <taxon>Salinarimonadaceae</taxon>
        <taxon>Salinarimonas</taxon>
    </lineage>
</organism>
<reference evidence="1 2" key="1">
    <citation type="journal article" date="2014" name="Int. J. Syst. Evol. Microbiol.">
        <title>Complete genome sequence of Corynebacterium casei LMG S-19264T (=DSM 44701T), isolated from a smear-ripened cheese.</title>
        <authorList>
            <consortium name="US DOE Joint Genome Institute (JGI-PGF)"/>
            <person name="Walter F."/>
            <person name="Albersmeier A."/>
            <person name="Kalinowski J."/>
            <person name="Ruckert C."/>
        </authorList>
    </citation>
    <scope>NUCLEOTIDE SEQUENCE [LARGE SCALE GENOMIC DNA]</scope>
    <source>
        <strain evidence="1 2">CGMCC 1.9161</strain>
    </source>
</reference>
<dbReference type="Gene3D" id="3.40.50.300">
    <property type="entry name" value="P-loop containing nucleotide triphosphate hydrolases"/>
    <property type="match status" value="2"/>
</dbReference>
<dbReference type="Proteomes" id="UP000600449">
    <property type="component" value="Unassembled WGS sequence"/>
</dbReference>
<gene>
    <name evidence="1" type="ORF">GCM10011322_40030</name>
</gene>
<evidence type="ECO:0008006" key="3">
    <source>
        <dbReference type="Google" id="ProtNLM"/>
    </source>
</evidence>
<sequence length="777" mass="86570">MDLLRFQEEASAQIAQRLGDYLVDPLMVDRTRPVPFFQTLVSITGSGKTLMLADAINQIRSRLPREPVVLWLSKGRVVVWQTYANLAHGKYAANIPGYTVKPLLELVPADIEDSATPLLLMATAAKFARQDETDDRRVFQVQFDLATESLWNLLKRRRTTNGERRPLVVIYDEGQNLSDLQAERLLELVPDAIISASATPSVPAELERVISRLRTDRNWTDADFRTGVLSSAVVEAGLVKRRISLGGYVTPMETAIDAMLQDMRDAEEAAAKIDEPFRPKAIYVSSTNAVDGVPISEDVRRPFEERQARPIVIWRHLVASGIDPSKIAVYAQLQFGKYTPPRHDFNLFGGGDRDYDRFIQGDFEHIIFNLSLQEGWDDPMCGFAYIDKEMASATQITQVIGRVLRQPNARHYADPILNTAHFYIRSDEKGVFENILDDIRAQITDEHPSIELAVRTNNRRAGAFRAAPSKSRVVPTASIYSGLAKGPVDETVRRMLDFSSGGPNIVGQGARMQVLQEIGVRGATQYEWIAVEHSNLISARTIFRRELQRLFPGGLRRAGGPVNLVDIEEPKFDAMVEITSPAADHIRSIAAEVVDAYVNHSQILLNEDDPPYAVGPVALDPDNAVSFTNALHGRYSGLNPSLELPIARALDRTQRVWARNPEGSGYFIPLLDRGSTGTFWPDFLVWVDSKVVALETKGRHLLPEEARRKVLDIRSTGDCPRLVLRMISEGRWSVAPSGQTAQHGKDGFTVWKWTGSLNQVHYPDAATTVAAALQIDP</sequence>
<name>A0A917QFL3_9HYPH</name>
<dbReference type="EMBL" id="BMMF01000013">
    <property type="protein sequence ID" value="GGK49007.1"/>
    <property type="molecule type" value="Genomic_DNA"/>
</dbReference>
<proteinExistence type="predicted"/>
<dbReference type="SUPFAM" id="SSF52540">
    <property type="entry name" value="P-loop containing nucleoside triphosphate hydrolases"/>
    <property type="match status" value="1"/>
</dbReference>